<dbReference type="PANTHER" id="PTHR43619:SF2">
    <property type="entry name" value="S-ADENOSYL-L-METHIONINE-DEPENDENT METHYLTRANSFERASES SUPERFAMILY PROTEIN"/>
    <property type="match status" value="1"/>
</dbReference>
<dbReference type="InterPro" id="IPR007213">
    <property type="entry name" value="Ppm1/Ppm2/Tcmp"/>
</dbReference>
<evidence type="ECO:0000313" key="3">
    <source>
        <dbReference type="EMBL" id="MCF2652619.1"/>
    </source>
</evidence>
<gene>
    <name evidence="3" type="ORF">JQM67_08390</name>
</gene>
<organism evidence="3 4">
    <name type="scientific">Anaeromassilibacillus senegalensis</name>
    <dbReference type="NCBI Taxonomy" id="1673717"/>
    <lineage>
        <taxon>Bacteria</taxon>
        <taxon>Bacillati</taxon>
        <taxon>Bacillota</taxon>
        <taxon>Clostridia</taxon>
        <taxon>Eubacteriales</taxon>
        <taxon>Acutalibacteraceae</taxon>
        <taxon>Anaeromassilibacillus</taxon>
    </lineage>
</organism>
<dbReference type="EMBL" id="JAFBIT010000002">
    <property type="protein sequence ID" value="MCF2652619.1"/>
    <property type="molecule type" value="Genomic_DNA"/>
</dbReference>
<dbReference type="RefSeq" id="WP_235323652.1">
    <property type="nucleotide sequence ID" value="NZ_JAFBIT010000002.1"/>
</dbReference>
<protein>
    <submittedName>
        <fullName evidence="3">Class I SAM-dependent methyltransferase</fullName>
    </submittedName>
</protein>
<comment type="caution">
    <text evidence="3">The sequence shown here is derived from an EMBL/GenBank/DDBJ whole genome shotgun (WGS) entry which is preliminary data.</text>
</comment>
<evidence type="ECO:0000313" key="4">
    <source>
        <dbReference type="Proteomes" id="UP001299220"/>
    </source>
</evidence>
<evidence type="ECO:0000256" key="1">
    <source>
        <dbReference type="ARBA" id="ARBA00022603"/>
    </source>
</evidence>
<dbReference type="Pfam" id="PF04072">
    <property type="entry name" value="LCM"/>
    <property type="match status" value="1"/>
</dbReference>
<proteinExistence type="predicted"/>
<dbReference type="InterPro" id="IPR029063">
    <property type="entry name" value="SAM-dependent_MTases_sf"/>
</dbReference>
<dbReference type="PANTHER" id="PTHR43619">
    <property type="entry name" value="S-ADENOSYL-L-METHIONINE-DEPENDENT METHYLTRANSFERASE YKTD-RELATED"/>
    <property type="match status" value="1"/>
</dbReference>
<keyword evidence="4" id="KW-1185">Reference proteome</keyword>
<keyword evidence="2" id="KW-0808">Transferase</keyword>
<dbReference type="SUPFAM" id="SSF53335">
    <property type="entry name" value="S-adenosyl-L-methionine-dependent methyltransferases"/>
    <property type="match status" value="1"/>
</dbReference>
<accession>A0ABS9CNI6</accession>
<evidence type="ECO:0000256" key="2">
    <source>
        <dbReference type="ARBA" id="ARBA00022679"/>
    </source>
</evidence>
<name>A0ABS9CNI6_9FIRM</name>
<dbReference type="Proteomes" id="UP001299220">
    <property type="component" value="Unassembled WGS sequence"/>
</dbReference>
<dbReference type="GO" id="GO:0032259">
    <property type="term" value="P:methylation"/>
    <property type="evidence" value="ECO:0007669"/>
    <property type="project" value="UniProtKB-KW"/>
</dbReference>
<keyword evidence="1 3" id="KW-0489">Methyltransferase</keyword>
<reference evidence="3 4" key="1">
    <citation type="submission" date="2020-12" db="EMBL/GenBank/DDBJ databases">
        <title>Whole genome sequences of gut porcine anaerobes.</title>
        <authorList>
            <person name="Kubasova T."/>
            <person name="Jahodarova E."/>
            <person name="Rychlik I."/>
        </authorList>
    </citation>
    <scope>NUCLEOTIDE SEQUENCE [LARGE SCALE GENOMIC DNA]</scope>
    <source>
        <strain evidence="3 4">An867</strain>
    </source>
</reference>
<dbReference type="GO" id="GO:0008168">
    <property type="term" value="F:methyltransferase activity"/>
    <property type="evidence" value="ECO:0007669"/>
    <property type="project" value="UniProtKB-KW"/>
</dbReference>
<sequence length="282" mass="31296">MKKSQSAALVEAFALAYHAQRHFAPVCEDAAARRLFTDEEFAQLGSAVTVLLQTLEPSFSGTPEAALLRVVDRYLVPLPAARDAFLMRALKNAARIGAAQALFLGAGYGTIPLRQTEPMRRMCFYELESPSLLRDKRERLRRAGIQEPENTRYLGAELRAPDWARRFLQESGFDPRRRTFCALPGLAAICPRKAFWQRLMQLRALLALGSTVVLDYPAGAGTYTAEEMEKTLPLLGFRVCEHLAPADITAQFFAAYNAMHPGAPMAAPADVYFCVAVRKADR</sequence>
<dbReference type="Gene3D" id="3.40.50.150">
    <property type="entry name" value="Vaccinia Virus protein VP39"/>
    <property type="match status" value="1"/>
</dbReference>